<comment type="caution">
    <text evidence="8">The sequence shown here is derived from an EMBL/GenBank/DDBJ whole genome shotgun (WGS) entry which is preliminary data.</text>
</comment>
<keyword evidence="9" id="KW-1185">Reference proteome</keyword>
<dbReference type="GO" id="GO:0019706">
    <property type="term" value="F:protein-cysteine S-palmitoyltransferase activity"/>
    <property type="evidence" value="ECO:0007669"/>
    <property type="project" value="UniProtKB-EC"/>
</dbReference>
<dbReference type="GO" id="GO:0016020">
    <property type="term" value="C:membrane"/>
    <property type="evidence" value="ECO:0007669"/>
    <property type="project" value="UniProtKB-SubCell"/>
</dbReference>
<dbReference type="AlphaFoldDB" id="A0A6A5DZ26"/>
<reference evidence="8" key="2">
    <citation type="journal article" date="2019" name="Gigascience">
        <title>High-quality Schistosoma haematobium genome achieved by single-molecule and long-range sequencing.</title>
        <authorList>
            <person name="Stroehlein A.J."/>
            <person name="Korhonen P.K."/>
            <person name="Chong T.M."/>
            <person name="Lim Y.L."/>
            <person name="Chan K.G."/>
            <person name="Webster B."/>
            <person name="Rollinson D."/>
            <person name="Brindley P.J."/>
            <person name="Gasser R.B."/>
            <person name="Young N.D."/>
        </authorList>
    </citation>
    <scope>NUCLEOTIDE SEQUENCE</scope>
</reference>
<dbReference type="PROSITE" id="PS50216">
    <property type="entry name" value="DHHC"/>
    <property type="match status" value="1"/>
</dbReference>
<dbReference type="CTD" id="24594250"/>
<feature type="transmembrane region" description="Helical" evidence="7">
    <location>
        <begin position="237"/>
        <end position="256"/>
    </location>
</feature>
<dbReference type="KEGG" id="shx:MS3_00006971"/>
<gene>
    <name evidence="8" type="primary">ZDHHC16_1</name>
    <name evidence="8" type="ORF">MS3_00006971</name>
</gene>
<accession>A0A6A5DZ26</accession>
<reference evidence="8" key="3">
    <citation type="submission" date="2021-06" db="EMBL/GenBank/DDBJ databases">
        <title>Chromosome-level genome assembly for S. haematobium.</title>
        <authorList>
            <person name="Stroehlein A.J."/>
        </authorList>
    </citation>
    <scope>NUCLEOTIDE SEQUENCE</scope>
</reference>
<dbReference type="Pfam" id="PF01529">
    <property type="entry name" value="DHHC"/>
    <property type="match status" value="1"/>
</dbReference>
<dbReference type="RefSeq" id="XP_012798277.2">
    <property type="nucleotide sequence ID" value="XM_012942823.3"/>
</dbReference>
<evidence type="ECO:0000256" key="5">
    <source>
        <dbReference type="ARBA" id="ARBA00023136"/>
    </source>
</evidence>
<keyword evidence="6 7" id="KW-0012">Acyltransferase</keyword>
<evidence type="ECO:0000256" key="4">
    <source>
        <dbReference type="ARBA" id="ARBA00022989"/>
    </source>
</evidence>
<evidence type="ECO:0000313" key="9">
    <source>
        <dbReference type="Proteomes" id="UP000471633"/>
    </source>
</evidence>
<dbReference type="InterPro" id="IPR039859">
    <property type="entry name" value="PFA4/ZDH16/20/ERF2-like"/>
</dbReference>
<dbReference type="InterPro" id="IPR001594">
    <property type="entry name" value="Palmitoyltrfase_DHHC"/>
</dbReference>
<comment type="domain">
    <text evidence="7">The DHHC domain is required for palmitoyltransferase activity.</text>
</comment>
<reference evidence="8" key="4">
    <citation type="journal article" date="2022" name="PLoS Pathog.">
        <title>Chromosome-level genome of Schistosoma haematobium underpins genome-wide explorations of molecular variation.</title>
        <authorList>
            <person name="Stroehlein A.J."/>
            <person name="Korhonen P.K."/>
            <person name="Lee V.V."/>
            <person name="Ralph S.A."/>
            <person name="Mentink-Kane M."/>
            <person name="You H."/>
            <person name="McManus D.P."/>
            <person name="Tchuente L.T."/>
            <person name="Stothard J.R."/>
            <person name="Kaur P."/>
            <person name="Dudchenko O."/>
            <person name="Aiden E.L."/>
            <person name="Yang B."/>
            <person name="Yang H."/>
            <person name="Emery A.M."/>
            <person name="Webster B.L."/>
            <person name="Brindley P.J."/>
            <person name="Rollinson D."/>
            <person name="Chang B.C.H."/>
            <person name="Gasser R.B."/>
            <person name="Young N.D."/>
        </authorList>
    </citation>
    <scope>NUCLEOTIDE SEQUENCE</scope>
</reference>
<evidence type="ECO:0000256" key="3">
    <source>
        <dbReference type="ARBA" id="ARBA00022692"/>
    </source>
</evidence>
<evidence type="ECO:0000313" key="8">
    <source>
        <dbReference type="EMBL" id="KAH9585852.1"/>
    </source>
</evidence>
<keyword evidence="2 7" id="KW-0808">Transferase</keyword>
<feature type="transmembrane region" description="Helical" evidence="7">
    <location>
        <begin position="68"/>
        <end position="91"/>
    </location>
</feature>
<evidence type="ECO:0000256" key="7">
    <source>
        <dbReference type="RuleBase" id="RU079119"/>
    </source>
</evidence>
<feature type="transmembrane region" description="Helical" evidence="7">
    <location>
        <begin position="12"/>
        <end position="35"/>
    </location>
</feature>
<protein>
    <recommendedName>
        <fullName evidence="7">Palmitoyltransferase</fullName>
        <ecNumber evidence="7">2.3.1.225</ecNumber>
    </recommendedName>
</protein>
<keyword evidence="5 7" id="KW-0472">Membrane</keyword>
<dbReference type="GeneID" id="24594250"/>
<evidence type="ECO:0000256" key="1">
    <source>
        <dbReference type="ARBA" id="ARBA00004141"/>
    </source>
</evidence>
<evidence type="ECO:0000256" key="6">
    <source>
        <dbReference type="ARBA" id="ARBA00023315"/>
    </source>
</evidence>
<feature type="transmembrane region" description="Helical" evidence="7">
    <location>
        <begin position="155"/>
        <end position="177"/>
    </location>
</feature>
<dbReference type="Proteomes" id="UP000471633">
    <property type="component" value="Unassembled WGS sequence"/>
</dbReference>
<dbReference type="PANTHER" id="PTHR12246">
    <property type="entry name" value="PALMITOYLTRANSFERASE ZDHHC16"/>
    <property type="match status" value="1"/>
</dbReference>
<name>A0A6A5DZ26_SCHHA</name>
<dbReference type="EMBL" id="AMPZ03000004">
    <property type="protein sequence ID" value="KAH9585852.1"/>
    <property type="molecule type" value="Genomic_DNA"/>
</dbReference>
<evidence type="ECO:0000256" key="2">
    <source>
        <dbReference type="ARBA" id="ARBA00022679"/>
    </source>
</evidence>
<comment type="catalytic activity">
    <reaction evidence="7">
        <text>L-cysteinyl-[protein] + hexadecanoyl-CoA = S-hexadecanoyl-L-cysteinyl-[protein] + CoA</text>
        <dbReference type="Rhea" id="RHEA:36683"/>
        <dbReference type="Rhea" id="RHEA-COMP:10131"/>
        <dbReference type="Rhea" id="RHEA-COMP:11032"/>
        <dbReference type="ChEBI" id="CHEBI:29950"/>
        <dbReference type="ChEBI" id="CHEBI:57287"/>
        <dbReference type="ChEBI" id="CHEBI:57379"/>
        <dbReference type="ChEBI" id="CHEBI:74151"/>
        <dbReference type="EC" id="2.3.1.225"/>
    </reaction>
</comment>
<comment type="similarity">
    <text evidence="7">Belongs to the DHHC palmitoyltransferase family.</text>
</comment>
<feature type="transmembrane region" description="Helical" evidence="7">
    <location>
        <begin position="293"/>
        <end position="316"/>
    </location>
</feature>
<proteinExistence type="inferred from homology"/>
<keyword evidence="4 7" id="KW-1133">Transmembrane helix</keyword>
<keyword evidence="3 7" id="KW-0812">Transmembrane</keyword>
<feature type="transmembrane region" description="Helical" evidence="7">
    <location>
        <begin position="103"/>
        <end position="122"/>
    </location>
</feature>
<organism evidence="8 9">
    <name type="scientific">Schistosoma haematobium</name>
    <name type="common">Blood fluke</name>
    <dbReference type="NCBI Taxonomy" id="6185"/>
    <lineage>
        <taxon>Eukaryota</taxon>
        <taxon>Metazoa</taxon>
        <taxon>Spiralia</taxon>
        <taxon>Lophotrochozoa</taxon>
        <taxon>Platyhelminthes</taxon>
        <taxon>Trematoda</taxon>
        <taxon>Digenea</taxon>
        <taxon>Strigeidida</taxon>
        <taxon>Schistosomatoidea</taxon>
        <taxon>Schistosomatidae</taxon>
        <taxon>Schistosoma</taxon>
    </lineage>
</organism>
<sequence>MLSRSRVTSANDLALFVHFLSGIMKTTFFSDHIYILKCLIRLYMPEIMMINLSRNLSSPQSIYQCIDWFLYFISNIYTIFILGPILNCFSLYLGGRKNFGRTLVALVLTYLCLILCLLYTVLIPRRLFILNSCYLYSGYNSIKCSLRTEGTWFSLHFTLSHLIIVNIYFHYLSAVFINPGNVPRIPYNTTSTMCSRCFVSRPIRAHHCAICKTCILCMDHHCPWTANCIGLYTHRHFYLVLIFMSIGGIYLLTVGWSDFRSYLVEINENQINTTVKYSSIWFNYNTYLPSNKFFIPLFKGCFIFSVIAVPLVIALCTWHTYLISNGETSIERHINAKFTKILKQRGVIYRNPHDFGIFLNWIKFLCLIDKHEMANYHVKKKSFRLYFVLCKRFFNRILLPSYHKPYDDGFNYELSLNTAKSVLESLSESGMF</sequence>
<dbReference type="EC" id="2.3.1.225" evidence="7"/>
<comment type="subcellular location">
    <subcellularLocation>
        <location evidence="1">Membrane</location>
        <topology evidence="1">Multi-pass membrane protein</topology>
    </subcellularLocation>
</comment>
<reference evidence="8" key="1">
    <citation type="journal article" date="2012" name="Nat. Genet.">
        <title>Whole-genome sequence of Schistosoma haematobium.</title>
        <authorList>
            <person name="Young N.D."/>
            <person name="Jex A.R."/>
            <person name="Li B."/>
            <person name="Liu S."/>
            <person name="Yang L."/>
            <person name="Xiong Z."/>
            <person name="Li Y."/>
            <person name="Cantacessi C."/>
            <person name="Hall R.S."/>
            <person name="Xu X."/>
            <person name="Chen F."/>
            <person name="Wu X."/>
            <person name="Zerlotini A."/>
            <person name="Oliveira G."/>
            <person name="Hofmann A."/>
            <person name="Zhang G."/>
            <person name="Fang X."/>
            <person name="Kang Y."/>
            <person name="Campbell B.E."/>
            <person name="Loukas A."/>
            <person name="Ranganathan S."/>
            <person name="Rollinson D."/>
            <person name="Rinaldi G."/>
            <person name="Brindley P.J."/>
            <person name="Yang H."/>
            <person name="Wang J."/>
            <person name="Wang J."/>
            <person name="Gasser R.B."/>
        </authorList>
    </citation>
    <scope>NUCLEOTIDE SEQUENCE</scope>
</reference>